<protein>
    <submittedName>
        <fullName evidence="2">Uncharacterized protein</fullName>
    </submittedName>
</protein>
<keyword evidence="3" id="KW-1185">Reference proteome</keyword>
<evidence type="ECO:0000256" key="1">
    <source>
        <dbReference type="SAM" id="MobiDB-lite"/>
    </source>
</evidence>
<name>A0A1G9QTL4_9EURY</name>
<evidence type="ECO:0000313" key="3">
    <source>
        <dbReference type="Proteomes" id="UP000199451"/>
    </source>
</evidence>
<dbReference type="InterPro" id="IPR058272">
    <property type="entry name" value="DUF7966"/>
</dbReference>
<dbReference type="RefSeq" id="WP_089694664.1">
    <property type="nucleotide sequence ID" value="NZ_FNHL01000001.1"/>
</dbReference>
<gene>
    <name evidence="2" type="ORF">SAMN04487949_1002</name>
</gene>
<dbReference type="EMBL" id="FNHL01000001">
    <property type="protein sequence ID" value="SDM13907.1"/>
    <property type="molecule type" value="Genomic_DNA"/>
</dbReference>
<reference evidence="3" key="1">
    <citation type="submission" date="2016-10" db="EMBL/GenBank/DDBJ databases">
        <authorList>
            <person name="Varghese N."/>
            <person name="Submissions S."/>
        </authorList>
    </citation>
    <scope>NUCLEOTIDE SEQUENCE [LARGE SCALE GENOMIC DNA]</scope>
    <source>
        <strain evidence="3">CGMCC 1.10119</strain>
    </source>
</reference>
<dbReference type="Pfam" id="PF25920">
    <property type="entry name" value="DUF7966"/>
    <property type="match status" value="1"/>
</dbReference>
<dbReference type="AlphaFoldDB" id="A0A1G9QTL4"/>
<proteinExistence type="predicted"/>
<dbReference type="Proteomes" id="UP000199451">
    <property type="component" value="Unassembled WGS sequence"/>
</dbReference>
<organism evidence="2 3">
    <name type="scientific">Halogranum gelatinilyticum</name>
    <dbReference type="NCBI Taxonomy" id="660521"/>
    <lineage>
        <taxon>Archaea</taxon>
        <taxon>Methanobacteriati</taxon>
        <taxon>Methanobacteriota</taxon>
        <taxon>Stenosarchaea group</taxon>
        <taxon>Halobacteria</taxon>
        <taxon>Halobacteriales</taxon>
        <taxon>Haloferacaceae</taxon>
    </lineage>
</organism>
<sequence>MADPTTVKRALHGLAYGKYADTGEAAGAIDHRRVIAAATASLTAVADAASFCEHHGVDDLRTAVRVAAAHGDDDLASRGREAANELAAYRRAAAGVDTAATPPADDAHDHFHHARGTTLPGAGQRGDR</sequence>
<evidence type="ECO:0000313" key="2">
    <source>
        <dbReference type="EMBL" id="SDM13907.1"/>
    </source>
</evidence>
<accession>A0A1G9QTL4</accession>
<feature type="region of interest" description="Disordered" evidence="1">
    <location>
        <begin position="99"/>
        <end position="128"/>
    </location>
</feature>
<dbReference type="STRING" id="660521.SAMN04487949_1002"/>